<gene>
    <name evidence="1" type="ORF">BACCAP_02622</name>
</gene>
<keyword evidence="2" id="KW-1185">Reference proteome</keyword>
<reference evidence="1 2" key="1">
    <citation type="submission" date="2007-04" db="EMBL/GenBank/DDBJ databases">
        <authorList>
            <person name="Fulton L."/>
            <person name="Clifton S."/>
            <person name="Fulton B."/>
            <person name="Xu J."/>
            <person name="Minx P."/>
            <person name="Pepin K.H."/>
            <person name="Johnson M."/>
            <person name="Thiruvilangam P."/>
            <person name="Bhonagiri V."/>
            <person name="Nash W.E."/>
            <person name="Mardis E.R."/>
            <person name="Wilson R.K."/>
        </authorList>
    </citation>
    <scope>NUCLEOTIDE SEQUENCE [LARGE SCALE GENOMIC DNA]</scope>
    <source>
        <strain evidence="1 2">ATCC 29799</strain>
    </source>
</reference>
<protein>
    <submittedName>
        <fullName evidence="1">Uncharacterized protein</fullName>
    </submittedName>
</protein>
<evidence type="ECO:0000313" key="1">
    <source>
        <dbReference type="EMBL" id="EDM99565.1"/>
    </source>
</evidence>
<organism evidence="1 2">
    <name type="scientific">Pseudoflavonifractor capillosus ATCC 29799</name>
    <dbReference type="NCBI Taxonomy" id="411467"/>
    <lineage>
        <taxon>Bacteria</taxon>
        <taxon>Bacillati</taxon>
        <taxon>Bacillota</taxon>
        <taxon>Clostridia</taxon>
        <taxon>Eubacteriales</taxon>
        <taxon>Oscillospiraceae</taxon>
        <taxon>Pseudoflavonifractor</taxon>
    </lineage>
</organism>
<evidence type="ECO:0000313" key="2">
    <source>
        <dbReference type="Proteomes" id="UP000003639"/>
    </source>
</evidence>
<accession>A6NWM8</accession>
<sequence>MDGSKKFKDMLIQHRNRDRLGNYYTTRHIYRISEGAVVNSDFAQGSCGKDLFPAAREETQP</sequence>
<dbReference type="AlphaFoldDB" id="A6NWM8"/>
<reference evidence="1 2" key="2">
    <citation type="submission" date="2007-06" db="EMBL/GenBank/DDBJ databases">
        <title>Draft genome sequence of Pseudoflavonifractor capillosus ATCC 29799.</title>
        <authorList>
            <person name="Sudarsanam P."/>
            <person name="Ley R."/>
            <person name="Guruge J."/>
            <person name="Turnbaugh P.J."/>
            <person name="Mahowald M."/>
            <person name="Liep D."/>
            <person name="Gordon J."/>
        </authorList>
    </citation>
    <scope>NUCLEOTIDE SEQUENCE [LARGE SCALE GENOMIC DNA]</scope>
    <source>
        <strain evidence="1 2">ATCC 29799</strain>
    </source>
</reference>
<comment type="caution">
    <text evidence="1">The sequence shown here is derived from an EMBL/GenBank/DDBJ whole genome shotgun (WGS) entry which is preliminary data.</text>
</comment>
<dbReference type="EMBL" id="AAXG02000016">
    <property type="protein sequence ID" value="EDM99565.1"/>
    <property type="molecule type" value="Genomic_DNA"/>
</dbReference>
<dbReference type="RefSeq" id="WP_006573152.1">
    <property type="nucleotide sequence ID" value="NZ_AAXG02000016.1"/>
</dbReference>
<dbReference type="STRING" id="411467.BACCAP_02622"/>
<name>A6NWM8_9FIRM</name>
<dbReference type="Proteomes" id="UP000003639">
    <property type="component" value="Unassembled WGS sequence"/>
</dbReference>
<proteinExistence type="predicted"/>